<feature type="compositionally biased region" description="Basic and acidic residues" evidence="1">
    <location>
        <begin position="146"/>
        <end position="156"/>
    </location>
</feature>
<feature type="region of interest" description="Disordered" evidence="1">
    <location>
        <begin position="1"/>
        <end position="89"/>
    </location>
</feature>
<dbReference type="PANTHER" id="PTHR35910">
    <property type="entry name" value="2EXR DOMAIN-CONTAINING PROTEIN"/>
    <property type="match status" value="1"/>
</dbReference>
<sequence>MAPARRGPRRSRVEDGGEDTASHDPLTEREPTARALPGLSPLRPGYANEVPEEMEMEMENSALMSTPQVGAPSTTLFGTADSSRPVTRSTRKGYFDSILVESPPIHSRVQNRLRLATARDGESATTTSHLEEAQDIDYGPTEADGEENHERDHEAVEDQNDPVEPQDEELEDIHPTISGLRVPRRSDRIRAKTRATREPSPSTALSVAPSNNNRIHKRQKKNATKRGSVTGSRRRSARLSKPLDVFHKFPELPPELKLMIWEAAVEPRLTYICNRSSMLGHAHNFGIQNKLPSWFMACQMSVYVAKRCYLKVFGQNGMAIHPAIGIPLRTQDVNPVVDVVIFEPCHNGCRGYYCAQQYRREDRAVVQKLAVQIDSPHLPTTSEPGWITISRSWPNVETLFMMRQAVKGLDPSDKAMIRVKEGDYEVALRKLFEAWKKGPGQNVKLTTLEFVRVVEQEAETKNIKDRYQSVEDRKTGLVEDIVLG</sequence>
<dbReference type="PANTHER" id="PTHR35910:SF6">
    <property type="entry name" value="2EXR DOMAIN-CONTAINING PROTEIN"/>
    <property type="match status" value="1"/>
</dbReference>
<evidence type="ECO:0000313" key="3">
    <source>
        <dbReference type="EMBL" id="TGJ83926.1"/>
    </source>
</evidence>
<dbReference type="OrthoDB" id="3473305at2759"/>
<keyword evidence="4" id="KW-1185">Reference proteome</keyword>
<comment type="caution">
    <text evidence="3">The sequence shown here is derived from an EMBL/GenBank/DDBJ whole genome shotgun (WGS) entry which is preliminary data.</text>
</comment>
<evidence type="ECO:0000259" key="2">
    <source>
        <dbReference type="Pfam" id="PF20150"/>
    </source>
</evidence>
<protein>
    <recommendedName>
        <fullName evidence="2">2EXR domain-containing protein</fullName>
    </recommendedName>
</protein>
<proteinExistence type="predicted"/>
<feature type="domain" description="2EXR" evidence="2">
    <location>
        <begin position="246"/>
        <end position="317"/>
    </location>
</feature>
<dbReference type="InterPro" id="IPR045518">
    <property type="entry name" value="2EXR"/>
</dbReference>
<dbReference type="AlphaFoldDB" id="A0A4Z0Z2Y4"/>
<feature type="compositionally biased region" description="Acidic residues" evidence="1">
    <location>
        <begin position="157"/>
        <end position="171"/>
    </location>
</feature>
<gene>
    <name evidence="3" type="ORF">E0Z10_g4854</name>
</gene>
<feature type="compositionally biased region" description="Polar residues" evidence="1">
    <location>
        <begin position="199"/>
        <end position="213"/>
    </location>
</feature>
<feature type="compositionally biased region" description="Basic residues" evidence="1">
    <location>
        <begin position="214"/>
        <end position="224"/>
    </location>
</feature>
<organism evidence="3 4">
    <name type="scientific">Xylaria hypoxylon</name>
    <dbReference type="NCBI Taxonomy" id="37992"/>
    <lineage>
        <taxon>Eukaryota</taxon>
        <taxon>Fungi</taxon>
        <taxon>Dikarya</taxon>
        <taxon>Ascomycota</taxon>
        <taxon>Pezizomycotina</taxon>
        <taxon>Sordariomycetes</taxon>
        <taxon>Xylariomycetidae</taxon>
        <taxon>Xylariales</taxon>
        <taxon>Xylariaceae</taxon>
        <taxon>Xylaria</taxon>
    </lineage>
</organism>
<reference evidence="3 4" key="1">
    <citation type="submission" date="2019-03" db="EMBL/GenBank/DDBJ databases">
        <title>Draft genome sequence of Xylaria hypoxylon DSM 108379, a ubiquitous saprotrophic-parasitic fungi on hardwood.</title>
        <authorList>
            <person name="Buettner E."/>
            <person name="Leonhardt S."/>
            <person name="Gebauer A.M."/>
            <person name="Liers C."/>
            <person name="Hofrichter M."/>
            <person name="Kellner H."/>
        </authorList>
    </citation>
    <scope>NUCLEOTIDE SEQUENCE [LARGE SCALE GENOMIC DNA]</scope>
    <source>
        <strain evidence="3 4">DSM 108379</strain>
    </source>
</reference>
<accession>A0A4Z0Z2Y4</accession>
<dbReference type="Pfam" id="PF20150">
    <property type="entry name" value="2EXR"/>
    <property type="match status" value="1"/>
</dbReference>
<feature type="compositionally biased region" description="Polar residues" evidence="1">
    <location>
        <begin position="62"/>
        <end position="88"/>
    </location>
</feature>
<dbReference type="EMBL" id="SKBN01000080">
    <property type="protein sequence ID" value="TGJ83926.1"/>
    <property type="molecule type" value="Genomic_DNA"/>
</dbReference>
<evidence type="ECO:0000256" key="1">
    <source>
        <dbReference type="SAM" id="MobiDB-lite"/>
    </source>
</evidence>
<dbReference type="Proteomes" id="UP000297716">
    <property type="component" value="Unassembled WGS sequence"/>
</dbReference>
<feature type="region of interest" description="Disordered" evidence="1">
    <location>
        <begin position="117"/>
        <end position="237"/>
    </location>
</feature>
<name>A0A4Z0Z2Y4_9PEZI</name>
<evidence type="ECO:0000313" key="4">
    <source>
        <dbReference type="Proteomes" id="UP000297716"/>
    </source>
</evidence>
<feature type="compositionally biased region" description="Basic residues" evidence="1">
    <location>
        <begin position="1"/>
        <end position="10"/>
    </location>
</feature>
<feature type="compositionally biased region" description="Basic and acidic residues" evidence="1">
    <location>
        <begin position="11"/>
        <end position="32"/>
    </location>
</feature>